<dbReference type="Pfam" id="PF04828">
    <property type="entry name" value="GFA"/>
    <property type="match status" value="1"/>
</dbReference>
<keyword evidence="4" id="KW-0456">Lyase</keyword>
<dbReference type="GeneID" id="70132711"/>
<gene>
    <name evidence="6" type="ORF">BKA67DRAFT_580080</name>
</gene>
<evidence type="ECO:0000313" key="7">
    <source>
        <dbReference type="Proteomes" id="UP000758603"/>
    </source>
</evidence>
<dbReference type="PANTHER" id="PTHR33337:SF8">
    <property type="entry name" value="CENP-V_GFA DOMAIN-CONTAINING PROTEIN"/>
    <property type="match status" value="1"/>
</dbReference>
<organism evidence="6 7">
    <name type="scientific">Truncatella angustata</name>
    <dbReference type="NCBI Taxonomy" id="152316"/>
    <lineage>
        <taxon>Eukaryota</taxon>
        <taxon>Fungi</taxon>
        <taxon>Dikarya</taxon>
        <taxon>Ascomycota</taxon>
        <taxon>Pezizomycotina</taxon>
        <taxon>Sordariomycetes</taxon>
        <taxon>Xylariomycetidae</taxon>
        <taxon>Amphisphaeriales</taxon>
        <taxon>Sporocadaceae</taxon>
        <taxon>Truncatella</taxon>
    </lineage>
</organism>
<protein>
    <submittedName>
        <fullName evidence="6">Mss4-like protein</fullName>
    </submittedName>
</protein>
<sequence length="181" mass="20096">MPDGFVAADKSKPYIALNSVAEDRGYKDGEATATCLCGAVQLAFPTDGPGLVNSFVCNCVDCRKLTASMFASNFAIDDKYLKHIRGRDNLKDWVNTVTPVRPDTSMTDYFCFTCGTLMYRISSAFPNVPILRLGSVDDLSLAETKLKPQWEQFTKDRISWFHGVQVEGIVRLEGNSDTYVI</sequence>
<comment type="similarity">
    <text evidence="1">Belongs to the Gfa family.</text>
</comment>
<comment type="caution">
    <text evidence="6">The sequence shown here is derived from an EMBL/GenBank/DDBJ whole genome shotgun (WGS) entry which is preliminary data.</text>
</comment>
<dbReference type="SUPFAM" id="SSF51316">
    <property type="entry name" value="Mss4-like"/>
    <property type="match status" value="1"/>
</dbReference>
<evidence type="ECO:0000256" key="3">
    <source>
        <dbReference type="ARBA" id="ARBA00022833"/>
    </source>
</evidence>
<dbReference type="GO" id="GO:0046872">
    <property type="term" value="F:metal ion binding"/>
    <property type="evidence" value="ECO:0007669"/>
    <property type="project" value="UniProtKB-KW"/>
</dbReference>
<keyword evidence="3" id="KW-0862">Zinc</keyword>
<dbReference type="Proteomes" id="UP000758603">
    <property type="component" value="Unassembled WGS sequence"/>
</dbReference>
<dbReference type="RefSeq" id="XP_045953123.1">
    <property type="nucleotide sequence ID" value="XM_046103820.1"/>
</dbReference>
<keyword evidence="2" id="KW-0479">Metal-binding</keyword>
<evidence type="ECO:0000313" key="6">
    <source>
        <dbReference type="EMBL" id="KAH6646609.1"/>
    </source>
</evidence>
<evidence type="ECO:0000256" key="2">
    <source>
        <dbReference type="ARBA" id="ARBA00022723"/>
    </source>
</evidence>
<dbReference type="AlphaFoldDB" id="A0A9P8U9R8"/>
<dbReference type="PROSITE" id="PS51891">
    <property type="entry name" value="CENP_V_GFA"/>
    <property type="match status" value="1"/>
</dbReference>
<dbReference type="Gene3D" id="3.90.1590.10">
    <property type="entry name" value="glutathione-dependent formaldehyde- activating enzyme (gfa)"/>
    <property type="match status" value="1"/>
</dbReference>
<feature type="domain" description="CENP-V/GFA" evidence="5">
    <location>
        <begin position="27"/>
        <end position="151"/>
    </location>
</feature>
<dbReference type="InterPro" id="IPR011057">
    <property type="entry name" value="Mss4-like_sf"/>
</dbReference>
<dbReference type="GO" id="GO:0016846">
    <property type="term" value="F:carbon-sulfur lyase activity"/>
    <property type="evidence" value="ECO:0007669"/>
    <property type="project" value="InterPro"/>
</dbReference>
<proteinExistence type="inferred from homology"/>
<evidence type="ECO:0000256" key="4">
    <source>
        <dbReference type="ARBA" id="ARBA00023239"/>
    </source>
</evidence>
<evidence type="ECO:0000259" key="5">
    <source>
        <dbReference type="PROSITE" id="PS51891"/>
    </source>
</evidence>
<dbReference type="EMBL" id="JAGPXC010000009">
    <property type="protein sequence ID" value="KAH6646609.1"/>
    <property type="molecule type" value="Genomic_DNA"/>
</dbReference>
<dbReference type="InterPro" id="IPR006913">
    <property type="entry name" value="CENP-V/GFA"/>
</dbReference>
<dbReference type="PANTHER" id="PTHR33337">
    <property type="entry name" value="GFA DOMAIN-CONTAINING PROTEIN"/>
    <property type="match status" value="1"/>
</dbReference>
<reference evidence="6" key="1">
    <citation type="journal article" date="2021" name="Nat. Commun.">
        <title>Genetic determinants of endophytism in the Arabidopsis root mycobiome.</title>
        <authorList>
            <person name="Mesny F."/>
            <person name="Miyauchi S."/>
            <person name="Thiergart T."/>
            <person name="Pickel B."/>
            <person name="Atanasova L."/>
            <person name="Karlsson M."/>
            <person name="Huettel B."/>
            <person name="Barry K.W."/>
            <person name="Haridas S."/>
            <person name="Chen C."/>
            <person name="Bauer D."/>
            <person name="Andreopoulos W."/>
            <person name="Pangilinan J."/>
            <person name="LaButti K."/>
            <person name="Riley R."/>
            <person name="Lipzen A."/>
            <person name="Clum A."/>
            <person name="Drula E."/>
            <person name="Henrissat B."/>
            <person name="Kohler A."/>
            <person name="Grigoriev I.V."/>
            <person name="Martin F.M."/>
            <person name="Hacquard S."/>
        </authorList>
    </citation>
    <scope>NUCLEOTIDE SEQUENCE</scope>
    <source>
        <strain evidence="6">MPI-SDFR-AT-0073</strain>
    </source>
</reference>
<accession>A0A9P8U9R8</accession>
<keyword evidence="7" id="KW-1185">Reference proteome</keyword>
<name>A0A9P8U9R8_9PEZI</name>
<evidence type="ECO:0000256" key="1">
    <source>
        <dbReference type="ARBA" id="ARBA00005495"/>
    </source>
</evidence>
<dbReference type="OrthoDB" id="428768at2759"/>